<evidence type="ECO:0000256" key="2">
    <source>
        <dbReference type="SAM" id="Phobius"/>
    </source>
</evidence>
<accession>A0A9N8E187</accession>
<keyword evidence="2" id="KW-0472">Membrane</keyword>
<name>A0A9N8E187_9STRA</name>
<evidence type="ECO:0000256" key="1">
    <source>
        <dbReference type="SAM" id="MobiDB-lite"/>
    </source>
</evidence>
<keyword evidence="2" id="KW-1133">Transmembrane helix</keyword>
<protein>
    <recommendedName>
        <fullName evidence="5">Transmembrane protein</fullName>
    </recommendedName>
</protein>
<evidence type="ECO:0000313" key="3">
    <source>
        <dbReference type="EMBL" id="CAB9512085.1"/>
    </source>
</evidence>
<keyword evidence="4" id="KW-1185">Reference proteome</keyword>
<evidence type="ECO:0008006" key="5">
    <source>
        <dbReference type="Google" id="ProtNLM"/>
    </source>
</evidence>
<feature type="region of interest" description="Disordered" evidence="1">
    <location>
        <begin position="1"/>
        <end position="28"/>
    </location>
</feature>
<dbReference type="Proteomes" id="UP001153069">
    <property type="component" value="Unassembled WGS sequence"/>
</dbReference>
<dbReference type="AlphaFoldDB" id="A0A9N8E187"/>
<evidence type="ECO:0000313" key="4">
    <source>
        <dbReference type="Proteomes" id="UP001153069"/>
    </source>
</evidence>
<feature type="region of interest" description="Disordered" evidence="1">
    <location>
        <begin position="102"/>
        <end position="130"/>
    </location>
</feature>
<dbReference type="EMBL" id="CAICTM010000516">
    <property type="protein sequence ID" value="CAB9512085.1"/>
    <property type="molecule type" value="Genomic_DNA"/>
</dbReference>
<organism evidence="3 4">
    <name type="scientific">Seminavis robusta</name>
    <dbReference type="NCBI Taxonomy" id="568900"/>
    <lineage>
        <taxon>Eukaryota</taxon>
        <taxon>Sar</taxon>
        <taxon>Stramenopiles</taxon>
        <taxon>Ochrophyta</taxon>
        <taxon>Bacillariophyta</taxon>
        <taxon>Bacillariophyceae</taxon>
        <taxon>Bacillariophycidae</taxon>
        <taxon>Naviculales</taxon>
        <taxon>Naviculaceae</taxon>
        <taxon>Seminavis</taxon>
    </lineage>
</organism>
<reference evidence="3" key="1">
    <citation type="submission" date="2020-06" db="EMBL/GenBank/DDBJ databases">
        <authorList>
            <consortium name="Plant Systems Biology data submission"/>
        </authorList>
    </citation>
    <scope>NUCLEOTIDE SEQUENCE</scope>
    <source>
        <strain evidence="3">D6</strain>
    </source>
</reference>
<keyword evidence="2" id="KW-0812">Transmembrane</keyword>
<gene>
    <name evidence="3" type="ORF">SEMRO_517_G158721.1</name>
</gene>
<feature type="transmembrane region" description="Helical" evidence="2">
    <location>
        <begin position="76"/>
        <end position="95"/>
    </location>
</feature>
<sequence length="130" mass="13560">MQRNPDLNYGLVGANSGTDSGPGDSRVGAARISTNDGLVQANAVEDDTAELMHANPVDLEAAQNGVLERKQQQKTFLAAVLWLLLVVAIIVGFVVGTQKNKEPNVAALESTEAPTVYGSMEPSEGPSSAP</sequence>
<comment type="caution">
    <text evidence="3">The sequence shown here is derived from an EMBL/GenBank/DDBJ whole genome shotgun (WGS) entry which is preliminary data.</text>
</comment>
<proteinExistence type="predicted"/>